<dbReference type="GO" id="GO:0003723">
    <property type="term" value="F:RNA binding"/>
    <property type="evidence" value="ECO:0007669"/>
    <property type="project" value="UniProtKB-UniRule"/>
</dbReference>
<keyword evidence="4" id="KW-1185">Reference proteome</keyword>
<dbReference type="OrthoDB" id="367221at2759"/>
<dbReference type="EMBL" id="UZAM01007804">
    <property type="protein sequence ID" value="VDP01511.1"/>
    <property type="molecule type" value="Genomic_DNA"/>
</dbReference>
<evidence type="ECO:0000313" key="3">
    <source>
        <dbReference type="EMBL" id="VDP01511.1"/>
    </source>
</evidence>
<dbReference type="SUPFAM" id="SSF143437">
    <property type="entry name" value="THUMP domain-like"/>
    <property type="match status" value="1"/>
</dbReference>
<dbReference type="PANTHER" id="PTHR13452:SF10">
    <property type="entry name" value="THUMP DOMAIN-CONTAINING PROTEIN 1"/>
    <property type="match status" value="1"/>
</dbReference>
<dbReference type="AlphaFoldDB" id="A0A183IIU7"/>
<reference evidence="5" key="1">
    <citation type="submission" date="2016-06" db="UniProtKB">
        <authorList>
            <consortium name="WormBaseParasite"/>
        </authorList>
    </citation>
    <scope>IDENTIFICATION</scope>
</reference>
<sequence length="125" mass="13942">MIPVEASCRADYDTIKEAVTQLLGTKLQSGQITGCETYAIEYKARNNHGLRREDIINRVGAAMESMCPMAKVLLSDPDLTILVNVLKTICCIAVVKNYLQYKPLADAVASATRQEKRLWKMKKPP</sequence>
<feature type="domain" description="THUMP" evidence="2">
    <location>
        <begin position="1"/>
        <end position="96"/>
    </location>
</feature>
<accession>A0A183IIU7</accession>
<dbReference type="WBParaSite" id="SBAD_0000370401-mRNA-1">
    <property type="protein sequence ID" value="SBAD_0000370401-mRNA-1"/>
    <property type="gene ID" value="SBAD_0000370401"/>
</dbReference>
<evidence type="ECO:0000259" key="2">
    <source>
        <dbReference type="PROSITE" id="PS51165"/>
    </source>
</evidence>
<proteinExistence type="predicted"/>
<dbReference type="InterPro" id="IPR004114">
    <property type="entry name" value="THUMP_dom"/>
</dbReference>
<dbReference type="SMART" id="SM00981">
    <property type="entry name" value="THUMP"/>
    <property type="match status" value="1"/>
</dbReference>
<evidence type="ECO:0000313" key="5">
    <source>
        <dbReference type="WBParaSite" id="SBAD_0000370401-mRNA-1"/>
    </source>
</evidence>
<dbReference type="Proteomes" id="UP000270296">
    <property type="component" value="Unassembled WGS sequence"/>
</dbReference>
<keyword evidence="1" id="KW-0694">RNA-binding</keyword>
<protein>
    <submittedName>
        <fullName evidence="5">THUMP domain-containing protein</fullName>
    </submittedName>
</protein>
<evidence type="ECO:0000313" key="4">
    <source>
        <dbReference type="Proteomes" id="UP000270296"/>
    </source>
</evidence>
<dbReference type="CDD" id="cd11717">
    <property type="entry name" value="THUMP_THUMPD1_like"/>
    <property type="match status" value="1"/>
</dbReference>
<dbReference type="Gene3D" id="3.30.2300.10">
    <property type="entry name" value="THUMP superfamily"/>
    <property type="match status" value="1"/>
</dbReference>
<dbReference type="PANTHER" id="PTHR13452">
    <property type="entry name" value="THUMP DOMAIN CONTAINING PROTEIN 1-RELATED"/>
    <property type="match status" value="1"/>
</dbReference>
<evidence type="ECO:0000256" key="1">
    <source>
        <dbReference type="PROSITE-ProRule" id="PRU00529"/>
    </source>
</evidence>
<organism evidence="5">
    <name type="scientific">Soboliphyme baturini</name>
    <dbReference type="NCBI Taxonomy" id="241478"/>
    <lineage>
        <taxon>Eukaryota</taxon>
        <taxon>Metazoa</taxon>
        <taxon>Ecdysozoa</taxon>
        <taxon>Nematoda</taxon>
        <taxon>Enoplea</taxon>
        <taxon>Dorylaimia</taxon>
        <taxon>Dioctophymatida</taxon>
        <taxon>Dioctophymatoidea</taxon>
        <taxon>Soboliphymatidae</taxon>
        <taxon>Soboliphyme</taxon>
    </lineage>
</organism>
<name>A0A183IIU7_9BILA</name>
<dbReference type="PROSITE" id="PS51165">
    <property type="entry name" value="THUMP"/>
    <property type="match status" value="1"/>
</dbReference>
<gene>
    <name evidence="3" type="ORF">SBAD_LOCUS3543</name>
</gene>
<dbReference type="InterPro" id="IPR040183">
    <property type="entry name" value="THUMPD1-like"/>
</dbReference>
<dbReference type="Pfam" id="PF02926">
    <property type="entry name" value="THUMP"/>
    <property type="match status" value="1"/>
</dbReference>
<reference evidence="3 4" key="2">
    <citation type="submission" date="2018-11" db="EMBL/GenBank/DDBJ databases">
        <authorList>
            <consortium name="Pathogen Informatics"/>
        </authorList>
    </citation>
    <scope>NUCLEOTIDE SEQUENCE [LARGE SCALE GENOMIC DNA]</scope>
</reference>
<dbReference type="GO" id="GO:0006400">
    <property type="term" value="P:tRNA modification"/>
    <property type="evidence" value="ECO:0007669"/>
    <property type="project" value="InterPro"/>
</dbReference>